<dbReference type="SUPFAM" id="SSF52540">
    <property type="entry name" value="P-loop containing nucleoside triphosphate hydrolases"/>
    <property type="match status" value="1"/>
</dbReference>
<dbReference type="GO" id="GO:0015658">
    <property type="term" value="F:branched-chain amino acid transmembrane transporter activity"/>
    <property type="evidence" value="ECO:0007669"/>
    <property type="project" value="TreeGrafter"/>
</dbReference>
<evidence type="ECO:0000313" key="8">
    <source>
        <dbReference type="Proteomes" id="UP000480854"/>
    </source>
</evidence>
<name>A0A9W7NJ33_9PROT</name>
<keyword evidence="5" id="KW-0029">Amino-acid transport</keyword>
<dbReference type="GO" id="GO:0016887">
    <property type="term" value="F:ATP hydrolysis activity"/>
    <property type="evidence" value="ECO:0007669"/>
    <property type="project" value="InterPro"/>
</dbReference>
<evidence type="ECO:0000256" key="2">
    <source>
        <dbReference type="ARBA" id="ARBA00022448"/>
    </source>
</evidence>
<accession>A0A9W7NJ33</accession>
<dbReference type="Gene3D" id="3.40.50.300">
    <property type="entry name" value="P-loop containing nucleotide triphosphate hydrolases"/>
    <property type="match status" value="1"/>
</dbReference>
<dbReference type="GO" id="GO:0005524">
    <property type="term" value="F:ATP binding"/>
    <property type="evidence" value="ECO:0007669"/>
    <property type="project" value="UniProtKB-KW"/>
</dbReference>
<sequence length="246" mass="26044">MTQPNSNGPNSNGPILAIGNLHVTMGPQEILHGIDLTVAQGAIVAVLGSNGVGKTTLMRAISGVYRASRGGIAFRGEPIANLPAHRIVKLGLSQAPEGRQIFSNMSVRENLVLGGGDVGLGELDRMLDMFPVLRERLRQNAGSLSGGEQQMLCIARALMRRPALLLLDEPSLGLAPMVVAQIFDLVQRIRAEGVSILLVEQNARAALRVADHAAVMEDGRIVLAGPAAQLRDDPRIAEAYLGGHAH</sequence>
<dbReference type="RefSeq" id="WP_149469637.1">
    <property type="nucleotide sequence ID" value="NZ_QOKW01000010.1"/>
</dbReference>
<dbReference type="PROSITE" id="PS50893">
    <property type="entry name" value="ABC_TRANSPORTER_2"/>
    <property type="match status" value="1"/>
</dbReference>
<dbReference type="GO" id="GO:0015807">
    <property type="term" value="P:L-amino acid transport"/>
    <property type="evidence" value="ECO:0007669"/>
    <property type="project" value="TreeGrafter"/>
</dbReference>
<protein>
    <submittedName>
        <fullName evidence="7">ABC transporter ATP-binding protein</fullName>
    </submittedName>
</protein>
<reference evidence="7 8" key="1">
    <citation type="submission" date="2018-07" db="EMBL/GenBank/DDBJ databases">
        <title>Genome sequence of Azospirillum sp. ATCC 49961.</title>
        <authorList>
            <person name="Sant'Anna F.H."/>
            <person name="Baldani J.I."/>
            <person name="Zilli J.E."/>
            <person name="Reis V.M."/>
            <person name="Hartmann A."/>
            <person name="Cruz L."/>
            <person name="de Souza E.M."/>
            <person name="de Oliveira Pedrosa F."/>
            <person name="Passaglia L.M.P."/>
        </authorList>
    </citation>
    <scope>NUCLEOTIDE SEQUENCE [LARGE SCALE GENOMIC DNA]</scope>
    <source>
        <strain evidence="7 8">ATCC 49961</strain>
    </source>
</reference>
<dbReference type="InterPro" id="IPR017871">
    <property type="entry name" value="ABC_transporter-like_CS"/>
</dbReference>
<dbReference type="InterPro" id="IPR027417">
    <property type="entry name" value="P-loop_NTPase"/>
</dbReference>
<evidence type="ECO:0000313" key="7">
    <source>
        <dbReference type="EMBL" id="KAA0680023.1"/>
    </source>
</evidence>
<dbReference type="InterPro" id="IPR003593">
    <property type="entry name" value="AAA+_ATPase"/>
</dbReference>
<dbReference type="EMBL" id="QOKW01000010">
    <property type="protein sequence ID" value="KAA0680023.1"/>
    <property type="molecule type" value="Genomic_DNA"/>
</dbReference>
<evidence type="ECO:0000256" key="5">
    <source>
        <dbReference type="ARBA" id="ARBA00022970"/>
    </source>
</evidence>
<dbReference type="OrthoDB" id="9810077at2"/>
<dbReference type="CDD" id="cd03224">
    <property type="entry name" value="ABC_TM1139_LivF_branched"/>
    <property type="match status" value="1"/>
</dbReference>
<keyword evidence="8" id="KW-1185">Reference proteome</keyword>
<evidence type="ECO:0000256" key="1">
    <source>
        <dbReference type="ARBA" id="ARBA00005417"/>
    </source>
</evidence>
<dbReference type="PROSITE" id="PS00211">
    <property type="entry name" value="ABC_TRANSPORTER_1"/>
    <property type="match status" value="1"/>
</dbReference>
<evidence type="ECO:0000256" key="3">
    <source>
        <dbReference type="ARBA" id="ARBA00022741"/>
    </source>
</evidence>
<dbReference type="InterPro" id="IPR003439">
    <property type="entry name" value="ABC_transporter-like_ATP-bd"/>
</dbReference>
<dbReference type="SMART" id="SM00382">
    <property type="entry name" value="AAA"/>
    <property type="match status" value="1"/>
</dbReference>
<feature type="domain" description="ABC transporter" evidence="6">
    <location>
        <begin position="16"/>
        <end position="243"/>
    </location>
</feature>
<keyword evidence="2" id="KW-0813">Transport</keyword>
<dbReference type="InterPro" id="IPR052156">
    <property type="entry name" value="BCAA_Transport_ATP-bd_LivF"/>
</dbReference>
<dbReference type="Pfam" id="PF00005">
    <property type="entry name" value="ABC_tran"/>
    <property type="match status" value="1"/>
</dbReference>
<evidence type="ECO:0000256" key="4">
    <source>
        <dbReference type="ARBA" id="ARBA00022840"/>
    </source>
</evidence>
<comment type="similarity">
    <text evidence="1">Belongs to the ABC transporter superfamily.</text>
</comment>
<organism evidence="7 8">
    <name type="scientific">Roseomonas genomospecies 6</name>
    <dbReference type="NCBI Taxonomy" id="214106"/>
    <lineage>
        <taxon>Bacteria</taxon>
        <taxon>Pseudomonadati</taxon>
        <taxon>Pseudomonadota</taxon>
        <taxon>Alphaproteobacteria</taxon>
        <taxon>Acetobacterales</taxon>
        <taxon>Roseomonadaceae</taxon>
        <taxon>Roseomonas</taxon>
    </lineage>
</organism>
<evidence type="ECO:0000259" key="6">
    <source>
        <dbReference type="PROSITE" id="PS50893"/>
    </source>
</evidence>
<keyword evidence="3" id="KW-0547">Nucleotide-binding</keyword>
<dbReference type="AlphaFoldDB" id="A0A9W7NJ33"/>
<dbReference type="PANTHER" id="PTHR43820:SF4">
    <property type="entry name" value="HIGH-AFFINITY BRANCHED-CHAIN AMINO ACID TRANSPORT ATP-BINDING PROTEIN LIVF"/>
    <property type="match status" value="1"/>
</dbReference>
<keyword evidence="4 7" id="KW-0067">ATP-binding</keyword>
<gene>
    <name evidence="7" type="ORF">DS843_14630</name>
</gene>
<comment type="caution">
    <text evidence="7">The sequence shown here is derived from an EMBL/GenBank/DDBJ whole genome shotgun (WGS) entry which is preliminary data.</text>
</comment>
<proteinExistence type="inferred from homology"/>
<dbReference type="PANTHER" id="PTHR43820">
    <property type="entry name" value="HIGH-AFFINITY BRANCHED-CHAIN AMINO ACID TRANSPORT ATP-BINDING PROTEIN LIVF"/>
    <property type="match status" value="1"/>
</dbReference>
<dbReference type="Proteomes" id="UP000480854">
    <property type="component" value="Unassembled WGS sequence"/>
</dbReference>